<dbReference type="InterPro" id="IPR050879">
    <property type="entry name" value="Acyltransferase_3"/>
</dbReference>
<feature type="transmembrane region" description="Helical" evidence="1">
    <location>
        <begin position="151"/>
        <end position="172"/>
    </location>
</feature>
<keyword evidence="1" id="KW-0812">Transmembrane</keyword>
<dbReference type="InterPro" id="IPR002656">
    <property type="entry name" value="Acyl_transf_3_dom"/>
</dbReference>
<dbReference type="PANTHER" id="PTHR23028">
    <property type="entry name" value="ACETYLTRANSFERASE"/>
    <property type="match status" value="1"/>
</dbReference>
<keyword evidence="1" id="KW-1133">Transmembrane helix</keyword>
<feature type="transmembrane region" description="Helical" evidence="1">
    <location>
        <begin position="286"/>
        <end position="311"/>
    </location>
</feature>
<feature type="transmembrane region" description="Helical" evidence="1">
    <location>
        <begin position="230"/>
        <end position="249"/>
    </location>
</feature>
<sequence length="390" mass="44149">MKKRIDDIELLRGFAVLFVVIHHAADNLFTWSTPGLTRFYSYFGGWFGVDLFFAISGFVIARDLVPRLQQSYGTTHTLNITLAFWVRRAWRILPSAWLWLAIILIASLAFNQSGVFGTFRTNFEASIAGVLQVANIRFAETFMQSEYGTSFVYWSLSLEEQFYLLFPLLILLSRRLLPYLLLALVLIQIFSVRSVMLMSFRTDALALGILLALWTQHSSYLLIKPKILSGHRAGCILMAGSFLCMAALASNQLHIVSIPVGLIALLSALLVWLASYDKNFLCAPGFFKQVMIWLGTRSYAVYLIHIPAFFFTRELWYRLYPEQTVLSDHCFYPFILISAGLILLLSELNYRWVEMPLRNKGAAIARGLVQAEPSARGSTPAANPTRASRT</sequence>
<protein>
    <submittedName>
        <fullName evidence="3">Acyltransferase</fullName>
    </submittedName>
</protein>
<comment type="caution">
    <text evidence="3">The sequence shown here is derived from an EMBL/GenBank/DDBJ whole genome shotgun (WGS) entry which is preliminary data.</text>
</comment>
<dbReference type="GO" id="GO:0016746">
    <property type="term" value="F:acyltransferase activity"/>
    <property type="evidence" value="ECO:0007669"/>
    <property type="project" value="UniProtKB-KW"/>
</dbReference>
<dbReference type="Proteomes" id="UP000611945">
    <property type="component" value="Unassembled WGS sequence"/>
</dbReference>
<keyword evidence="3" id="KW-0012">Acyltransferase</keyword>
<dbReference type="Pfam" id="PF01757">
    <property type="entry name" value="Acyl_transf_3"/>
    <property type="match status" value="1"/>
</dbReference>
<organism evidence="3 4">
    <name type="scientific">Serpens gallinarum</name>
    <dbReference type="NCBI Taxonomy" id="2763075"/>
    <lineage>
        <taxon>Bacteria</taxon>
        <taxon>Pseudomonadati</taxon>
        <taxon>Pseudomonadota</taxon>
        <taxon>Gammaproteobacteria</taxon>
        <taxon>Pseudomonadales</taxon>
        <taxon>Pseudomonadaceae</taxon>
        <taxon>Pseudomonas</taxon>
    </lineage>
</organism>
<evidence type="ECO:0000313" key="3">
    <source>
        <dbReference type="EMBL" id="MBD7977408.1"/>
    </source>
</evidence>
<keyword evidence="3" id="KW-0808">Transferase</keyword>
<feature type="transmembrane region" description="Helical" evidence="1">
    <location>
        <begin position="331"/>
        <end position="350"/>
    </location>
</feature>
<feature type="transmembrane region" description="Helical" evidence="1">
    <location>
        <begin position="204"/>
        <end position="223"/>
    </location>
</feature>
<feature type="transmembrane region" description="Helical" evidence="1">
    <location>
        <begin position="179"/>
        <end position="198"/>
    </location>
</feature>
<gene>
    <name evidence="3" type="ORF">H9642_09410</name>
</gene>
<feature type="transmembrane region" description="Helical" evidence="1">
    <location>
        <begin position="255"/>
        <end position="274"/>
    </location>
</feature>
<feature type="transmembrane region" description="Helical" evidence="1">
    <location>
        <begin position="40"/>
        <end position="61"/>
    </location>
</feature>
<name>A0ABR8TNR5_9PSED</name>
<evidence type="ECO:0000256" key="1">
    <source>
        <dbReference type="SAM" id="Phobius"/>
    </source>
</evidence>
<dbReference type="RefSeq" id="WP_251836186.1">
    <property type="nucleotide sequence ID" value="NZ_JACSQG010000004.1"/>
</dbReference>
<evidence type="ECO:0000313" key="4">
    <source>
        <dbReference type="Proteomes" id="UP000611945"/>
    </source>
</evidence>
<accession>A0ABR8TNR5</accession>
<reference evidence="3 4" key="1">
    <citation type="submission" date="2020-08" db="EMBL/GenBank/DDBJ databases">
        <title>A Genomic Blueprint of the Chicken Gut Microbiome.</title>
        <authorList>
            <person name="Gilroy R."/>
            <person name="Ravi A."/>
            <person name="Getino M."/>
            <person name="Pursley I."/>
            <person name="Horton D.L."/>
            <person name="Alikhan N.-F."/>
            <person name="Baker D."/>
            <person name="Gharbi K."/>
            <person name="Hall N."/>
            <person name="Watson M."/>
            <person name="Adriaenssens E.M."/>
            <person name="Foster-Nyarko E."/>
            <person name="Jarju S."/>
            <person name="Secka A."/>
            <person name="Antonio M."/>
            <person name="Oren A."/>
            <person name="Chaudhuri R."/>
            <person name="La Ragione R.M."/>
            <person name="Hildebrand F."/>
            <person name="Pallen M.J."/>
        </authorList>
    </citation>
    <scope>NUCLEOTIDE SEQUENCE [LARGE SCALE GENOMIC DNA]</scope>
    <source>
        <strain evidence="3 4">Sa2CUA2</strain>
    </source>
</reference>
<feature type="transmembrane region" description="Helical" evidence="1">
    <location>
        <begin position="92"/>
        <end position="110"/>
    </location>
</feature>
<dbReference type="PANTHER" id="PTHR23028:SF53">
    <property type="entry name" value="ACYL_TRANSF_3 DOMAIN-CONTAINING PROTEIN"/>
    <property type="match status" value="1"/>
</dbReference>
<keyword evidence="1" id="KW-0472">Membrane</keyword>
<feature type="domain" description="Acyltransferase 3" evidence="2">
    <location>
        <begin position="6"/>
        <end position="339"/>
    </location>
</feature>
<proteinExistence type="predicted"/>
<evidence type="ECO:0000259" key="2">
    <source>
        <dbReference type="Pfam" id="PF01757"/>
    </source>
</evidence>
<keyword evidence="4" id="KW-1185">Reference proteome</keyword>
<dbReference type="EMBL" id="JACSQG010000004">
    <property type="protein sequence ID" value="MBD7977408.1"/>
    <property type="molecule type" value="Genomic_DNA"/>
</dbReference>